<dbReference type="KEGG" id="hth:HTH_0642"/>
<dbReference type="InterPro" id="IPR013534">
    <property type="entry name" value="Starch_synth_cat_dom"/>
</dbReference>
<dbReference type="NCBIfam" id="NF001899">
    <property type="entry name" value="PRK00654.1-2"/>
    <property type="match status" value="1"/>
</dbReference>
<evidence type="ECO:0000256" key="3">
    <source>
        <dbReference type="ARBA" id="ARBA00004964"/>
    </source>
</evidence>
<dbReference type="UniPathway" id="UPA00164"/>
<dbReference type="NCBIfam" id="TIGR02095">
    <property type="entry name" value="glgA"/>
    <property type="match status" value="1"/>
</dbReference>
<evidence type="ECO:0000256" key="4">
    <source>
        <dbReference type="ARBA" id="ARBA00010281"/>
    </source>
</evidence>
<comment type="similarity">
    <text evidence="4 8">Belongs to the glycosyltransferase 1 family. Bacterial/plant glycogen synthase subfamily.</text>
</comment>
<evidence type="ECO:0000256" key="5">
    <source>
        <dbReference type="ARBA" id="ARBA00022676"/>
    </source>
</evidence>
<dbReference type="eggNOG" id="COG0297">
    <property type="taxonomic scope" value="Bacteria"/>
</dbReference>
<evidence type="ECO:0000256" key="7">
    <source>
        <dbReference type="ARBA" id="ARBA00023056"/>
    </source>
</evidence>
<dbReference type="InterPro" id="IPR001296">
    <property type="entry name" value="Glyco_trans_1"/>
</dbReference>
<keyword evidence="5 8" id="KW-0328">Glycosyltransferase</keyword>
<dbReference type="HAMAP" id="MF_00484">
    <property type="entry name" value="Glycogen_synth"/>
    <property type="match status" value="1"/>
</dbReference>
<evidence type="ECO:0000313" key="11">
    <source>
        <dbReference type="EMBL" id="BAI69103.1"/>
    </source>
</evidence>
<accession>D3DH01</accession>
<reference evidence="11 12" key="1">
    <citation type="journal article" date="2010" name="J. Bacteriol.">
        <title>Complete genome sequence of the thermophilic, obligately chemolithoautotrophic hydrogen-oxidizing bacterium Hydrogenobacter thermophilus TK-6.</title>
        <authorList>
            <person name="Arai H."/>
            <person name="Kanbe H."/>
            <person name="Ishii M."/>
            <person name="Igarashi Y."/>
        </authorList>
    </citation>
    <scope>NUCLEOTIDE SEQUENCE [LARGE SCALE GENOMIC DNA]</scope>
    <source>
        <strain evidence="12">DSM 6534 / IAM 12695 / TK-6 [Tokyo]</strain>
    </source>
</reference>
<comment type="catalytic activity">
    <reaction evidence="1 8">
        <text>[(1-&gt;4)-alpha-D-glucosyl](n) + ADP-alpha-D-glucose = [(1-&gt;4)-alpha-D-glucosyl](n+1) + ADP + H(+)</text>
        <dbReference type="Rhea" id="RHEA:18189"/>
        <dbReference type="Rhea" id="RHEA-COMP:9584"/>
        <dbReference type="Rhea" id="RHEA-COMP:9587"/>
        <dbReference type="ChEBI" id="CHEBI:15378"/>
        <dbReference type="ChEBI" id="CHEBI:15444"/>
        <dbReference type="ChEBI" id="CHEBI:57498"/>
        <dbReference type="ChEBI" id="CHEBI:456216"/>
        <dbReference type="EC" id="2.4.1.21"/>
    </reaction>
</comment>
<dbReference type="KEGG" id="hte:Hydth_0640"/>
<dbReference type="STRING" id="608538.HTH_0642"/>
<dbReference type="Gene3D" id="3.40.50.2000">
    <property type="entry name" value="Glycogen Phosphorylase B"/>
    <property type="match status" value="2"/>
</dbReference>
<dbReference type="GO" id="GO:0005978">
    <property type="term" value="P:glycogen biosynthetic process"/>
    <property type="evidence" value="ECO:0007669"/>
    <property type="project" value="UniProtKB-UniRule"/>
</dbReference>
<dbReference type="CDD" id="cd03791">
    <property type="entry name" value="GT5_Glycogen_synthase_DULL1-like"/>
    <property type="match status" value="1"/>
</dbReference>
<gene>
    <name evidence="8 11" type="primary">glgA</name>
    <name evidence="11" type="ordered locus">HTH_0642</name>
</gene>
<evidence type="ECO:0000259" key="9">
    <source>
        <dbReference type="Pfam" id="PF00534"/>
    </source>
</evidence>
<organism evidence="11 12">
    <name type="scientific">Hydrogenobacter thermophilus (strain DSM 6534 / IAM 12695 / TK-6)</name>
    <dbReference type="NCBI Taxonomy" id="608538"/>
    <lineage>
        <taxon>Bacteria</taxon>
        <taxon>Pseudomonadati</taxon>
        <taxon>Aquificota</taxon>
        <taxon>Aquificia</taxon>
        <taxon>Aquificales</taxon>
        <taxon>Aquificaceae</taxon>
        <taxon>Hydrogenobacter</taxon>
    </lineage>
</organism>
<evidence type="ECO:0000256" key="8">
    <source>
        <dbReference type="HAMAP-Rule" id="MF_00484"/>
    </source>
</evidence>
<dbReference type="Pfam" id="PF08323">
    <property type="entry name" value="Glyco_transf_5"/>
    <property type="match status" value="1"/>
</dbReference>
<dbReference type="Pfam" id="PF00534">
    <property type="entry name" value="Glycos_transf_1"/>
    <property type="match status" value="1"/>
</dbReference>
<keyword evidence="6 8" id="KW-0808">Transferase</keyword>
<proteinExistence type="inferred from homology"/>
<keyword evidence="12" id="KW-1185">Reference proteome</keyword>
<protein>
    <recommendedName>
        <fullName evidence="8">Glycogen synthase</fullName>
        <ecNumber evidence="8">2.4.1.21</ecNumber>
    </recommendedName>
    <alternativeName>
        <fullName evidence="8">Starch [bacterial glycogen] synthase</fullName>
    </alternativeName>
</protein>
<dbReference type="OrthoDB" id="9808590at2"/>
<feature type="domain" description="Glycosyl transferase family 1" evidence="9">
    <location>
        <begin position="283"/>
        <end position="432"/>
    </location>
</feature>
<evidence type="ECO:0000259" key="10">
    <source>
        <dbReference type="Pfam" id="PF08323"/>
    </source>
</evidence>
<evidence type="ECO:0000256" key="1">
    <source>
        <dbReference type="ARBA" id="ARBA00001478"/>
    </source>
</evidence>
<feature type="binding site" evidence="8">
    <location>
        <position position="15"/>
    </location>
    <ligand>
        <name>ADP-alpha-D-glucose</name>
        <dbReference type="ChEBI" id="CHEBI:57498"/>
    </ligand>
</feature>
<dbReference type="EMBL" id="AP011112">
    <property type="protein sequence ID" value="BAI69103.1"/>
    <property type="molecule type" value="Genomic_DNA"/>
</dbReference>
<dbReference type="GO" id="GO:0004373">
    <property type="term" value="F:alpha-1,4-glucan glucosyltransferase (UDP-glucose donor) activity"/>
    <property type="evidence" value="ECO:0007669"/>
    <property type="project" value="InterPro"/>
</dbReference>
<evidence type="ECO:0000313" key="12">
    <source>
        <dbReference type="Proteomes" id="UP000002574"/>
    </source>
</evidence>
<evidence type="ECO:0000256" key="6">
    <source>
        <dbReference type="ARBA" id="ARBA00022679"/>
    </source>
</evidence>
<comment type="function">
    <text evidence="2 8">Synthesizes alpha-1,4-glucan chains using ADP-glucose.</text>
</comment>
<evidence type="ECO:0000256" key="2">
    <source>
        <dbReference type="ARBA" id="ARBA00002764"/>
    </source>
</evidence>
<feature type="domain" description="Starch synthase catalytic" evidence="10">
    <location>
        <begin position="2"/>
        <end position="234"/>
    </location>
</feature>
<dbReference type="RefSeq" id="WP_012963285.1">
    <property type="nucleotide sequence ID" value="NC_013799.1"/>
</dbReference>
<dbReference type="InterPro" id="IPR011835">
    <property type="entry name" value="GS/SS"/>
</dbReference>
<dbReference type="EC" id="2.4.1.21" evidence="8"/>
<sequence length="484" mass="55754">MKVVMIAVESAPYIKVGGLGDVVHSLSKTLVKMGHGVSVIMPLHKRVRADLKKVADGLRVYLDHEWKSFSLYEDTYEGVKYLFVDYPPYYRRDHVYAPPKGDYEDNALRFGFFSLAGLEVIRQTGIAPDVIHAHDWHTAMVGLYKHLYYQDLNRVAFVLTIHNGMHQGIFDSRFLPNLSLPWEVFHPFGGIEFYGKINFLKAGINFCDVLTTVSPSYAEELKQYAYGLEGVIREKKYFFGVLNGIDYDIWDPEKDRYIKAYYSIRNFKKGKQQNKKHLKEVFGLGNREDMPLVGMVSRLTSQKGFDIIKGVIDEAVALGFEFVFLGSGEEVYQNMLIEFMKKYPKSVRVRIEYNEELAHKIYAGSDIFLMPSLFEPCGISQMIAMRYGTVPVVRKVGGLKDTVIDIAENPEEGTGFVFEEYKPEELLHAMLKAAVYYQMEKCDASKRWSELIKRCMSMDFSWQKSAREYEGIYSSAILLRRYDN</sequence>
<dbReference type="PATRIC" id="fig|608538.5.peg.646"/>
<dbReference type="PANTHER" id="PTHR45825:SF11">
    <property type="entry name" value="ALPHA AMYLASE DOMAIN-CONTAINING PROTEIN"/>
    <property type="match status" value="1"/>
</dbReference>
<dbReference type="SUPFAM" id="SSF53756">
    <property type="entry name" value="UDP-Glycosyltransferase/glycogen phosphorylase"/>
    <property type="match status" value="1"/>
</dbReference>
<dbReference type="CAZy" id="GT5">
    <property type="family name" value="Glycosyltransferase Family 5"/>
</dbReference>
<keyword evidence="7 8" id="KW-0320">Glycogen biosynthesis</keyword>
<dbReference type="AlphaFoldDB" id="D3DH01"/>
<dbReference type="Proteomes" id="UP000002574">
    <property type="component" value="Chromosome"/>
</dbReference>
<name>D3DH01_HYDTT</name>
<dbReference type="GO" id="GO:0009011">
    <property type="term" value="F:alpha-1,4-glucan glucosyltransferase (ADP-glucose donor) activity"/>
    <property type="evidence" value="ECO:0007669"/>
    <property type="project" value="UniProtKB-UniRule"/>
</dbReference>
<comment type="pathway">
    <text evidence="3 8">Glycan biosynthesis; glycogen biosynthesis.</text>
</comment>
<dbReference type="PANTHER" id="PTHR45825">
    <property type="entry name" value="GRANULE-BOUND STARCH SYNTHASE 1, CHLOROPLASTIC/AMYLOPLASTIC"/>
    <property type="match status" value="1"/>
</dbReference>